<organism evidence="8 9">
    <name type="scientific">Sulfobacillus acidophilus (strain ATCC 700253 / DSM 10332 / NAL)</name>
    <dbReference type="NCBI Taxonomy" id="679936"/>
    <lineage>
        <taxon>Bacteria</taxon>
        <taxon>Bacillati</taxon>
        <taxon>Bacillota</taxon>
        <taxon>Clostridia</taxon>
        <taxon>Eubacteriales</taxon>
        <taxon>Clostridiales Family XVII. Incertae Sedis</taxon>
        <taxon>Sulfobacillus</taxon>
    </lineage>
</organism>
<dbReference type="SUPFAM" id="SSF52788">
    <property type="entry name" value="Phosphotyrosine protein phosphatases I"/>
    <property type="match status" value="1"/>
</dbReference>
<evidence type="ECO:0000256" key="1">
    <source>
        <dbReference type="ARBA" id="ARBA00011063"/>
    </source>
</evidence>
<evidence type="ECO:0000259" key="7">
    <source>
        <dbReference type="SMART" id="SM00226"/>
    </source>
</evidence>
<dbReference type="GO" id="GO:0004725">
    <property type="term" value="F:protein tyrosine phosphatase activity"/>
    <property type="evidence" value="ECO:0007669"/>
    <property type="project" value="UniProtKB-EC"/>
</dbReference>
<dbReference type="Gene3D" id="3.40.50.2300">
    <property type="match status" value="1"/>
</dbReference>
<dbReference type="EC" id="3.1.3.48" evidence="2"/>
<dbReference type="AlphaFoldDB" id="G8TUT2"/>
<dbReference type="EMBL" id="CP003179">
    <property type="protein sequence ID" value="AEW05806.1"/>
    <property type="molecule type" value="Genomic_DNA"/>
</dbReference>
<dbReference type="InterPro" id="IPR023485">
    <property type="entry name" value="Ptyr_pPase"/>
</dbReference>
<comment type="similarity">
    <text evidence="1">Belongs to the low molecular weight phosphotyrosine protein phosphatase family.</text>
</comment>
<feature type="domain" description="Phosphotyrosine protein phosphatase I" evidence="7">
    <location>
        <begin position="9"/>
        <end position="154"/>
    </location>
</feature>
<evidence type="ECO:0000256" key="4">
    <source>
        <dbReference type="ARBA" id="ARBA00022912"/>
    </source>
</evidence>
<reference evidence="8 9" key="2">
    <citation type="journal article" date="2012" name="Stand. Genomic Sci.">
        <title>Complete genome sequence of the moderately thermophilic mineral-sulfide-oxidizing firmicute Sulfobacillus acidophilus type strain (NAL(T)).</title>
        <authorList>
            <person name="Anderson I."/>
            <person name="Chertkov O."/>
            <person name="Chen A."/>
            <person name="Saunders E."/>
            <person name="Lapidus A."/>
            <person name="Nolan M."/>
            <person name="Lucas S."/>
            <person name="Hammon N."/>
            <person name="Deshpande S."/>
            <person name="Cheng J.F."/>
            <person name="Han C."/>
            <person name="Tapia R."/>
            <person name="Goodwin L.A."/>
            <person name="Pitluck S."/>
            <person name="Liolios K."/>
            <person name="Pagani I."/>
            <person name="Ivanova N."/>
            <person name="Mikhailova N."/>
            <person name="Pati A."/>
            <person name="Palaniappan K."/>
            <person name="Land M."/>
            <person name="Pan C."/>
            <person name="Rohde M."/>
            <person name="Pukall R."/>
            <person name="Goker M."/>
            <person name="Detter J.C."/>
            <person name="Woyke T."/>
            <person name="Bristow J."/>
            <person name="Eisen J.A."/>
            <person name="Markowitz V."/>
            <person name="Hugenholtz P."/>
            <person name="Kyrpides N.C."/>
            <person name="Klenk H.P."/>
            <person name="Mavromatis K."/>
        </authorList>
    </citation>
    <scope>NUCLEOTIDE SEQUENCE [LARGE SCALE GENOMIC DNA]</scope>
    <source>
        <strain evidence="9">ATCC 700253 / DSM 10332 / NAL</strain>
    </source>
</reference>
<dbReference type="SMART" id="SM00226">
    <property type="entry name" value="LMWPc"/>
    <property type="match status" value="1"/>
</dbReference>
<keyword evidence="9" id="KW-1185">Reference proteome</keyword>
<reference evidence="9" key="1">
    <citation type="submission" date="2011-12" db="EMBL/GenBank/DDBJ databases">
        <title>The complete genome of chromosome of Sulfobacillus acidophilus DSM 10332.</title>
        <authorList>
            <person name="Lucas S."/>
            <person name="Han J."/>
            <person name="Lapidus A."/>
            <person name="Bruce D."/>
            <person name="Goodwin L."/>
            <person name="Pitluck S."/>
            <person name="Peters L."/>
            <person name="Kyrpides N."/>
            <person name="Mavromatis K."/>
            <person name="Ivanova N."/>
            <person name="Mikhailova N."/>
            <person name="Chertkov O."/>
            <person name="Saunders E."/>
            <person name="Detter J.C."/>
            <person name="Tapia R."/>
            <person name="Han C."/>
            <person name="Land M."/>
            <person name="Hauser L."/>
            <person name="Markowitz V."/>
            <person name="Cheng J.-F."/>
            <person name="Hugenholtz P."/>
            <person name="Woyke T."/>
            <person name="Wu D."/>
            <person name="Pukall R."/>
            <person name="Gehrich-Schroeter G."/>
            <person name="Schneider S."/>
            <person name="Klenk H.-P."/>
            <person name="Eisen J.A."/>
        </authorList>
    </citation>
    <scope>NUCLEOTIDE SEQUENCE [LARGE SCALE GENOMIC DNA]</scope>
    <source>
        <strain evidence="9">ATCC 700253 / DSM 10332 / NAL</strain>
    </source>
</reference>
<evidence type="ECO:0000313" key="8">
    <source>
        <dbReference type="EMBL" id="AEW05806.1"/>
    </source>
</evidence>
<dbReference type="Pfam" id="PF01451">
    <property type="entry name" value="LMWPc"/>
    <property type="match status" value="1"/>
</dbReference>
<dbReference type="CDD" id="cd16343">
    <property type="entry name" value="LMWPTP"/>
    <property type="match status" value="1"/>
</dbReference>
<dbReference type="InterPro" id="IPR017867">
    <property type="entry name" value="Tyr_phospatase_low_mol_wt"/>
</dbReference>
<feature type="active site" evidence="6">
    <location>
        <position position="21"/>
    </location>
</feature>
<proteinExistence type="inferred from homology"/>
<gene>
    <name evidence="8" type="ordered locus">Sulac_2338</name>
</gene>
<dbReference type="HOGENOM" id="CLU_071415_2_3_9"/>
<feature type="active site" description="Nucleophile" evidence="6">
    <location>
        <position position="15"/>
    </location>
</feature>
<keyword evidence="3 8" id="KW-0378">Hydrolase</keyword>
<dbReference type="PANTHER" id="PTHR11717">
    <property type="entry name" value="LOW MOLECULAR WEIGHT PROTEIN TYROSINE PHOSPHATASE"/>
    <property type="match status" value="1"/>
</dbReference>
<dbReference type="InterPro" id="IPR050438">
    <property type="entry name" value="LMW_PTPase"/>
</dbReference>
<dbReference type="PATRIC" id="fig|679936.5.peg.2423"/>
<feature type="active site" description="Proton donor" evidence="6">
    <location>
        <position position="130"/>
    </location>
</feature>
<evidence type="ECO:0000256" key="2">
    <source>
        <dbReference type="ARBA" id="ARBA00013064"/>
    </source>
</evidence>
<dbReference type="InterPro" id="IPR036196">
    <property type="entry name" value="Ptyr_pPase_sf"/>
</dbReference>
<protein>
    <recommendedName>
        <fullName evidence="2">protein-tyrosine-phosphatase</fullName>
        <ecNumber evidence="2">3.1.3.48</ecNumber>
    </recommendedName>
</protein>
<dbReference type="KEGG" id="sap:Sulac_2338"/>
<keyword evidence="4" id="KW-0904">Protein phosphatase</keyword>
<evidence type="ECO:0000256" key="3">
    <source>
        <dbReference type="ARBA" id="ARBA00022801"/>
    </source>
</evidence>
<evidence type="ECO:0000256" key="5">
    <source>
        <dbReference type="ARBA" id="ARBA00051722"/>
    </source>
</evidence>
<dbReference type="PANTHER" id="PTHR11717:SF7">
    <property type="entry name" value="LOW MOLECULAR WEIGHT PHOSPHOTYROSINE PROTEIN PHOSPHATASE"/>
    <property type="match status" value="1"/>
</dbReference>
<dbReference type="STRING" id="679936.Sulac_2338"/>
<sequence length="161" mass="18413">MTERTSFVIRVVFVCLGNICRSPMAEAVFRHLVHQHRLDDQIVVDSAGTAHWHVGEPPHPGTLRELTVHGIGTDNLVARQLARRDLESADYLIAMDRENYAAIQRLGTIKGRLQLFMDLLPEEGFHDVPDPYYEGNFDEVYRLVETGARRLIDQIRQEHGL</sequence>
<name>G8TUT2_SULAD</name>
<dbReference type="Proteomes" id="UP000005439">
    <property type="component" value="Chromosome"/>
</dbReference>
<comment type="catalytic activity">
    <reaction evidence="5">
        <text>O-phospho-L-tyrosyl-[protein] + H2O = L-tyrosyl-[protein] + phosphate</text>
        <dbReference type="Rhea" id="RHEA:10684"/>
        <dbReference type="Rhea" id="RHEA-COMP:10136"/>
        <dbReference type="Rhea" id="RHEA-COMP:20101"/>
        <dbReference type="ChEBI" id="CHEBI:15377"/>
        <dbReference type="ChEBI" id="CHEBI:43474"/>
        <dbReference type="ChEBI" id="CHEBI:46858"/>
        <dbReference type="ChEBI" id="CHEBI:61978"/>
        <dbReference type="EC" id="3.1.3.48"/>
    </reaction>
</comment>
<evidence type="ECO:0000313" key="9">
    <source>
        <dbReference type="Proteomes" id="UP000005439"/>
    </source>
</evidence>
<accession>G8TUT2</accession>
<evidence type="ECO:0000256" key="6">
    <source>
        <dbReference type="PIRSR" id="PIRSR617867-1"/>
    </source>
</evidence>
<dbReference type="PRINTS" id="PR00719">
    <property type="entry name" value="LMWPTPASE"/>
</dbReference>